<dbReference type="InterPro" id="IPR003362">
    <property type="entry name" value="Bact_transf"/>
</dbReference>
<gene>
    <name evidence="10" type="ORF">AVDCRST_MAG47-1970</name>
</gene>
<comment type="similarity">
    <text evidence="2">Belongs to the bacterial sugar transferase family.</text>
</comment>
<evidence type="ECO:0000313" key="10">
    <source>
        <dbReference type="EMBL" id="CAA9378688.1"/>
    </source>
</evidence>
<dbReference type="AlphaFoldDB" id="A0A6J4NAF5"/>
<feature type="transmembrane region" description="Helical" evidence="8">
    <location>
        <begin position="81"/>
        <end position="106"/>
    </location>
</feature>
<feature type="region of interest" description="Disordered" evidence="7">
    <location>
        <begin position="1"/>
        <end position="27"/>
    </location>
</feature>
<evidence type="ECO:0000256" key="6">
    <source>
        <dbReference type="ARBA" id="ARBA00023136"/>
    </source>
</evidence>
<evidence type="ECO:0000256" key="3">
    <source>
        <dbReference type="ARBA" id="ARBA00022679"/>
    </source>
</evidence>
<dbReference type="InterPro" id="IPR017475">
    <property type="entry name" value="EPS_sugar_tfrase"/>
</dbReference>
<dbReference type="EMBL" id="CADCUK010000131">
    <property type="protein sequence ID" value="CAA9378688.1"/>
    <property type="molecule type" value="Genomic_DNA"/>
</dbReference>
<organism evidence="10">
    <name type="scientific">uncultured Nocardioidaceae bacterium</name>
    <dbReference type="NCBI Taxonomy" id="253824"/>
    <lineage>
        <taxon>Bacteria</taxon>
        <taxon>Bacillati</taxon>
        <taxon>Actinomycetota</taxon>
        <taxon>Actinomycetes</taxon>
        <taxon>Propionibacteriales</taxon>
        <taxon>Nocardioidaceae</taxon>
        <taxon>environmental samples</taxon>
    </lineage>
</organism>
<keyword evidence="6 8" id="KW-0472">Membrane</keyword>
<feature type="domain" description="Bacterial sugar transferase" evidence="9">
    <location>
        <begin position="308"/>
        <end position="488"/>
    </location>
</feature>
<evidence type="ECO:0000256" key="1">
    <source>
        <dbReference type="ARBA" id="ARBA00004141"/>
    </source>
</evidence>
<proteinExistence type="inferred from homology"/>
<sequence length="493" mass="53324">MTDVGVKAPPGGLTVPRQRQRRSVRGILDRGDDRTAPVLAPAAAESTATVLVPAQRRAPAAPGPAPAGRVPEVVRLMAADVAAGSVTAVAAWELGAVAALLAVPAMAASGLQRRRFSPSVLDDAPRILRSSAFVLTAFLLVCVAGAVSLTQVLVAYAVYVAAAIACRALAYRWIRTVRRDGDLTYPVLLVGDEEGELARRIAEHPETGLRVVGNADVTGTVCHPDGSTETVGTVMARDQVTDVIVHPVCAGPETSAWVRRVAWRAVALHLIVPEVGAAPRRGWDDHVWGVPVLRMQTALHWRRARVLKRLTDVAVSFAALVALTPVLLVVAALVRREVGPGILFRQERVGLDGRTFDVLKFRSMRNLPPGVTSPWSVTSSDRIGPVGRFIRHYSLDELPQLWNVLKGDMSLVGPRPERPEYVSRFSEEFPHYQFRHRAPVGLTGLAAVEGLRGNTSIHDRAYFDNLYVESWSYWADVKIIARTVLAVARGTGS</sequence>
<protein>
    <submittedName>
        <fullName evidence="10">Undecaprenyl-phosphate galactosephosphotransferase</fullName>
        <ecNumber evidence="10">2.7.8.6</ecNumber>
    </submittedName>
</protein>
<evidence type="ECO:0000256" key="7">
    <source>
        <dbReference type="SAM" id="MobiDB-lite"/>
    </source>
</evidence>
<feature type="transmembrane region" description="Helical" evidence="8">
    <location>
        <begin position="313"/>
        <end position="334"/>
    </location>
</feature>
<dbReference type="PANTHER" id="PTHR30576:SF0">
    <property type="entry name" value="UNDECAPRENYL-PHOSPHATE N-ACETYLGALACTOSAMINYL 1-PHOSPHATE TRANSFERASE-RELATED"/>
    <property type="match status" value="1"/>
</dbReference>
<feature type="transmembrane region" description="Helical" evidence="8">
    <location>
        <begin position="153"/>
        <end position="170"/>
    </location>
</feature>
<keyword evidence="4 8" id="KW-0812">Transmembrane</keyword>
<evidence type="ECO:0000256" key="8">
    <source>
        <dbReference type="SAM" id="Phobius"/>
    </source>
</evidence>
<keyword evidence="3 10" id="KW-0808">Transferase</keyword>
<keyword evidence="5 8" id="KW-1133">Transmembrane helix</keyword>
<evidence type="ECO:0000259" key="9">
    <source>
        <dbReference type="Pfam" id="PF02397"/>
    </source>
</evidence>
<feature type="transmembrane region" description="Helical" evidence="8">
    <location>
        <begin position="127"/>
        <end position="147"/>
    </location>
</feature>
<dbReference type="Pfam" id="PF02397">
    <property type="entry name" value="Bac_transf"/>
    <property type="match status" value="1"/>
</dbReference>
<dbReference type="PANTHER" id="PTHR30576">
    <property type="entry name" value="COLANIC BIOSYNTHESIS UDP-GLUCOSE LIPID CARRIER TRANSFERASE"/>
    <property type="match status" value="1"/>
</dbReference>
<name>A0A6J4NAF5_9ACTN</name>
<dbReference type="GO" id="GO:0016020">
    <property type="term" value="C:membrane"/>
    <property type="evidence" value="ECO:0007669"/>
    <property type="project" value="UniProtKB-SubCell"/>
</dbReference>
<dbReference type="NCBIfam" id="TIGR03025">
    <property type="entry name" value="EPS_sugtrans"/>
    <property type="match status" value="1"/>
</dbReference>
<comment type="subcellular location">
    <subcellularLocation>
        <location evidence="1">Membrane</location>
        <topology evidence="1">Multi-pass membrane protein</topology>
    </subcellularLocation>
</comment>
<evidence type="ECO:0000256" key="4">
    <source>
        <dbReference type="ARBA" id="ARBA00022692"/>
    </source>
</evidence>
<reference evidence="10" key="1">
    <citation type="submission" date="2020-02" db="EMBL/GenBank/DDBJ databases">
        <authorList>
            <person name="Meier V. D."/>
        </authorList>
    </citation>
    <scope>NUCLEOTIDE SEQUENCE</scope>
    <source>
        <strain evidence="10">AVDCRST_MAG47</strain>
    </source>
</reference>
<accession>A0A6J4NAF5</accession>
<dbReference type="GO" id="GO:0047360">
    <property type="term" value="F:undecaprenyl-phosphate galactose phosphotransferase activity"/>
    <property type="evidence" value="ECO:0007669"/>
    <property type="project" value="UniProtKB-EC"/>
</dbReference>
<dbReference type="EC" id="2.7.8.6" evidence="10"/>
<evidence type="ECO:0000256" key="5">
    <source>
        <dbReference type="ARBA" id="ARBA00022989"/>
    </source>
</evidence>
<evidence type="ECO:0000256" key="2">
    <source>
        <dbReference type="ARBA" id="ARBA00006464"/>
    </source>
</evidence>